<dbReference type="EMBL" id="JAIWYP010000003">
    <property type="protein sequence ID" value="KAH3859328.1"/>
    <property type="molecule type" value="Genomic_DNA"/>
</dbReference>
<evidence type="ECO:0000313" key="2">
    <source>
        <dbReference type="Proteomes" id="UP000828390"/>
    </source>
</evidence>
<evidence type="ECO:0000313" key="1">
    <source>
        <dbReference type="EMBL" id="KAH3859328.1"/>
    </source>
</evidence>
<accession>A0A9D4LIS1</accession>
<name>A0A9D4LIS1_DREPO</name>
<keyword evidence="2" id="KW-1185">Reference proteome</keyword>
<reference evidence="1" key="1">
    <citation type="journal article" date="2019" name="bioRxiv">
        <title>The Genome of the Zebra Mussel, Dreissena polymorpha: A Resource for Invasive Species Research.</title>
        <authorList>
            <person name="McCartney M.A."/>
            <person name="Auch B."/>
            <person name="Kono T."/>
            <person name="Mallez S."/>
            <person name="Zhang Y."/>
            <person name="Obille A."/>
            <person name="Becker A."/>
            <person name="Abrahante J.E."/>
            <person name="Garbe J."/>
            <person name="Badalamenti J.P."/>
            <person name="Herman A."/>
            <person name="Mangelson H."/>
            <person name="Liachko I."/>
            <person name="Sullivan S."/>
            <person name="Sone E.D."/>
            <person name="Koren S."/>
            <person name="Silverstein K.A.T."/>
            <person name="Beckman K.B."/>
            <person name="Gohl D.M."/>
        </authorList>
    </citation>
    <scope>NUCLEOTIDE SEQUENCE</scope>
    <source>
        <strain evidence="1">Duluth1</strain>
        <tissue evidence="1">Whole animal</tissue>
    </source>
</reference>
<comment type="caution">
    <text evidence="1">The sequence shown here is derived from an EMBL/GenBank/DDBJ whole genome shotgun (WGS) entry which is preliminary data.</text>
</comment>
<protein>
    <submittedName>
        <fullName evidence="1">Uncharacterized protein</fullName>
    </submittedName>
</protein>
<sequence length="72" mass="8186">MSSSRSNNLPLYRHSDNQEFSNPTLYSTPLSVILLTHRRTTAAHLNTTMLSMPLLDQAQQESSFINHTRANQ</sequence>
<dbReference type="AlphaFoldDB" id="A0A9D4LIS1"/>
<gene>
    <name evidence="1" type="ORF">DPMN_102046</name>
</gene>
<reference evidence="1" key="2">
    <citation type="submission" date="2020-11" db="EMBL/GenBank/DDBJ databases">
        <authorList>
            <person name="McCartney M.A."/>
            <person name="Auch B."/>
            <person name="Kono T."/>
            <person name="Mallez S."/>
            <person name="Becker A."/>
            <person name="Gohl D.M."/>
            <person name="Silverstein K.A.T."/>
            <person name="Koren S."/>
            <person name="Bechman K.B."/>
            <person name="Herman A."/>
            <person name="Abrahante J.E."/>
            <person name="Garbe J."/>
        </authorList>
    </citation>
    <scope>NUCLEOTIDE SEQUENCE</scope>
    <source>
        <strain evidence="1">Duluth1</strain>
        <tissue evidence="1">Whole animal</tissue>
    </source>
</reference>
<organism evidence="1 2">
    <name type="scientific">Dreissena polymorpha</name>
    <name type="common">Zebra mussel</name>
    <name type="synonym">Mytilus polymorpha</name>
    <dbReference type="NCBI Taxonomy" id="45954"/>
    <lineage>
        <taxon>Eukaryota</taxon>
        <taxon>Metazoa</taxon>
        <taxon>Spiralia</taxon>
        <taxon>Lophotrochozoa</taxon>
        <taxon>Mollusca</taxon>
        <taxon>Bivalvia</taxon>
        <taxon>Autobranchia</taxon>
        <taxon>Heteroconchia</taxon>
        <taxon>Euheterodonta</taxon>
        <taxon>Imparidentia</taxon>
        <taxon>Neoheterodontei</taxon>
        <taxon>Myida</taxon>
        <taxon>Dreissenoidea</taxon>
        <taxon>Dreissenidae</taxon>
        <taxon>Dreissena</taxon>
    </lineage>
</organism>
<proteinExistence type="predicted"/>
<dbReference type="Proteomes" id="UP000828390">
    <property type="component" value="Unassembled WGS sequence"/>
</dbReference>